<sequence>MKRIASAIPGRIRIRDASLRNDDAQERVTRALAAIAGVLDTRINARAASIVVQYDPHNTSGRAIEHAVLAAMGMRPSRGRPLRLRANRYAKYAALTSLGASMAFAAAGKKSLHIGTGLVFLACLGVHLGVHRRSLLR</sequence>
<dbReference type="Proteomes" id="UP000310016">
    <property type="component" value="Unassembled WGS sequence"/>
</dbReference>
<evidence type="ECO:0000313" key="3">
    <source>
        <dbReference type="Proteomes" id="UP000310016"/>
    </source>
</evidence>
<feature type="transmembrane region" description="Helical" evidence="1">
    <location>
        <begin position="112"/>
        <end position="130"/>
    </location>
</feature>
<comment type="caution">
    <text evidence="2">The sequence shown here is derived from an EMBL/GenBank/DDBJ whole genome shotgun (WGS) entry which is preliminary data.</text>
</comment>
<dbReference type="CDD" id="cd00371">
    <property type="entry name" value="HMA"/>
    <property type="match status" value="1"/>
</dbReference>
<proteinExistence type="predicted"/>
<dbReference type="EMBL" id="SUMF01000001">
    <property type="protein sequence ID" value="TJZ79219.1"/>
    <property type="molecule type" value="Genomic_DNA"/>
</dbReference>
<organism evidence="2 3">
    <name type="scientific">Chitiniphilus eburneus</name>
    <dbReference type="NCBI Taxonomy" id="2571148"/>
    <lineage>
        <taxon>Bacteria</taxon>
        <taxon>Pseudomonadati</taxon>
        <taxon>Pseudomonadota</taxon>
        <taxon>Betaproteobacteria</taxon>
        <taxon>Neisseriales</taxon>
        <taxon>Chitinibacteraceae</taxon>
        <taxon>Chitiniphilus</taxon>
    </lineage>
</organism>
<keyword evidence="1" id="KW-0472">Membrane</keyword>
<dbReference type="AlphaFoldDB" id="A0A4U0QCR6"/>
<dbReference type="InterPro" id="IPR006121">
    <property type="entry name" value="HMA_dom"/>
</dbReference>
<dbReference type="OrthoDB" id="8527169at2"/>
<keyword evidence="1" id="KW-0812">Transmembrane</keyword>
<keyword evidence="1" id="KW-1133">Transmembrane helix</keyword>
<dbReference type="GO" id="GO:0046872">
    <property type="term" value="F:metal ion binding"/>
    <property type="evidence" value="ECO:0007669"/>
    <property type="project" value="InterPro"/>
</dbReference>
<name>A0A4U0QCR6_9NEIS</name>
<reference evidence="2 3" key="1">
    <citation type="submission" date="2019-04" db="EMBL/GenBank/DDBJ databases">
        <title>Chitiniphilus eburnea sp. nov., a novel chitinolytic bacterium isolated from aquaculture sludge.</title>
        <authorList>
            <person name="Sheng M."/>
        </authorList>
    </citation>
    <scope>NUCLEOTIDE SEQUENCE [LARGE SCALE GENOMIC DNA]</scope>
    <source>
        <strain evidence="2 3">HX-2-15</strain>
    </source>
</reference>
<feature type="transmembrane region" description="Helical" evidence="1">
    <location>
        <begin position="89"/>
        <end position="106"/>
    </location>
</feature>
<dbReference type="Gene3D" id="3.30.70.100">
    <property type="match status" value="1"/>
</dbReference>
<accession>A0A4U0QCR6</accession>
<keyword evidence="3" id="KW-1185">Reference proteome</keyword>
<evidence type="ECO:0000313" key="2">
    <source>
        <dbReference type="EMBL" id="TJZ79219.1"/>
    </source>
</evidence>
<dbReference type="Pfam" id="PF19991">
    <property type="entry name" value="HMA_2"/>
    <property type="match status" value="1"/>
</dbReference>
<evidence type="ECO:0000256" key="1">
    <source>
        <dbReference type="SAM" id="Phobius"/>
    </source>
</evidence>
<evidence type="ECO:0008006" key="4">
    <source>
        <dbReference type="Google" id="ProtNLM"/>
    </source>
</evidence>
<gene>
    <name evidence="2" type="ORF">FAZ21_02550</name>
</gene>
<protein>
    <recommendedName>
        <fullName evidence="4">Heavy-metal-associated domain-containing protein</fullName>
    </recommendedName>
</protein>